<keyword evidence="5" id="KW-0256">Endoplasmic reticulum</keyword>
<dbReference type="OrthoDB" id="541710at2759"/>
<organism evidence="7 8">
    <name type="scientific">Botryotinia convoluta</name>
    <dbReference type="NCBI Taxonomy" id="54673"/>
    <lineage>
        <taxon>Eukaryota</taxon>
        <taxon>Fungi</taxon>
        <taxon>Dikarya</taxon>
        <taxon>Ascomycota</taxon>
        <taxon>Pezizomycotina</taxon>
        <taxon>Leotiomycetes</taxon>
        <taxon>Helotiales</taxon>
        <taxon>Sclerotiniaceae</taxon>
        <taxon>Botryotinia</taxon>
    </lineage>
</organism>
<sequence length="290" mass="32538">MDPRTICAAFFILGTTVDLGGTLIPSFRQHVMNYGSRGFTPNPEKSASLQSKTTRIFEYVGSIQVPHTWFTHYYIVSVASSIFWAFQIITRGPAFRSLASYSQQDATKSMTVNQVALAWTLMALQGSRRVYESLTLTKPSQSKMWVGLWAIGIAYYLFMGISVWIEGIRSIDISKPSLKTCVAVPLFVIASVCQHDCHMYLASLKKYTLPSNPFFRHIVCPHYTSECLLYIAIAIAAAPQGQFLNRTILAGLCFVISNLGVTADSTRKWYATKFGVDSVNGRWRMIPYLY</sequence>
<dbReference type="GO" id="GO:0160198">
    <property type="term" value="F:polyprenal reductase activity"/>
    <property type="evidence" value="ECO:0007669"/>
    <property type="project" value="UniProtKB-EC"/>
</dbReference>
<accession>A0A4Z1HNY8</accession>
<comment type="pathway">
    <text evidence="5">Protein modification; protein glycosylation.</text>
</comment>
<feature type="transmembrane region" description="Helical" evidence="5">
    <location>
        <begin position="71"/>
        <end position="89"/>
    </location>
</feature>
<feature type="domain" description="3-oxo-5-alpha-steroid 4-dehydrogenase C-terminal" evidence="6">
    <location>
        <begin position="178"/>
        <end position="290"/>
    </location>
</feature>
<keyword evidence="4 5" id="KW-0472">Membrane</keyword>
<comment type="caution">
    <text evidence="5">Lacks conserved residue(s) required for the propagation of feature annotation.</text>
</comment>
<dbReference type="GO" id="GO:0003865">
    <property type="term" value="F:3-oxo-5-alpha-steroid 4-dehydrogenase activity"/>
    <property type="evidence" value="ECO:0007669"/>
    <property type="project" value="TreeGrafter"/>
</dbReference>
<dbReference type="InterPro" id="IPR001104">
    <property type="entry name" value="3-oxo-5_a-steroid_4-DH_C"/>
</dbReference>
<name>A0A4Z1HNY8_9HELO</name>
<dbReference type="PANTHER" id="PTHR14624">
    <property type="entry name" value="DFG10 PROTEIN"/>
    <property type="match status" value="1"/>
</dbReference>
<comment type="function">
    <text evidence="5">Plays a key role in early steps of protein N-linked glycosylation by being involved in the conversion of polyprenol into dolichol. Acts as a polyprenal reductase that mediates the reduction of polyprenal into dolichal in a NADP-dependent mechanism. Dolichols are required for the synthesis of dolichol-linked monosaccharides and the oligosaccharide precursor used for N-glycosylation.</text>
</comment>
<dbReference type="Pfam" id="PF02544">
    <property type="entry name" value="Steroid_dh"/>
    <property type="match status" value="1"/>
</dbReference>
<dbReference type="GO" id="GO:0005789">
    <property type="term" value="C:endoplasmic reticulum membrane"/>
    <property type="evidence" value="ECO:0007669"/>
    <property type="project" value="UniProtKB-SubCell"/>
</dbReference>
<dbReference type="PROSITE" id="PS50244">
    <property type="entry name" value="S5A_REDUCTASE"/>
    <property type="match status" value="1"/>
</dbReference>
<dbReference type="Proteomes" id="UP000297527">
    <property type="component" value="Unassembled WGS sequence"/>
</dbReference>
<dbReference type="AlphaFoldDB" id="A0A4Z1HNY8"/>
<dbReference type="InterPro" id="IPR039698">
    <property type="entry name" value="Dfg10/SRD5A3"/>
</dbReference>
<keyword evidence="2 5" id="KW-0812">Transmembrane</keyword>
<evidence type="ECO:0000313" key="8">
    <source>
        <dbReference type="Proteomes" id="UP000297527"/>
    </source>
</evidence>
<dbReference type="PANTHER" id="PTHR14624:SF0">
    <property type="entry name" value="POLYPRENOL REDUCTASE"/>
    <property type="match status" value="1"/>
</dbReference>
<comment type="subcellular location">
    <subcellularLocation>
        <location evidence="1">Endomembrane system</location>
        <topology evidence="1">Multi-pass membrane protein</topology>
    </subcellularLocation>
    <subcellularLocation>
        <location evidence="5">Endoplasmic reticulum membrane</location>
    </subcellularLocation>
</comment>
<dbReference type="UniPathway" id="UPA00378"/>
<dbReference type="EMBL" id="PQXN01000175">
    <property type="protein sequence ID" value="TGO50819.1"/>
    <property type="molecule type" value="Genomic_DNA"/>
</dbReference>
<evidence type="ECO:0000256" key="3">
    <source>
        <dbReference type="ARBA" id="ARBA00022989"/>
    </source>
</evidence>
<proteinExistence type="inferred from homology"/>
<evidence type="ECO:0000313" key="7">
    <source>
        <dbReference type="EMBL" id="TGO50819.1"/>
    </source>
</evidence>
<evidence type="ECO:0000259" key="6">
    <source>
        <dbReference type="Pfam" id="PF02544"/>
    </source>
</evidence>
<evidence type="ECO:0000256" key="4">
    <source>
        <dbReference type="ARBA" id="ARBA00023136"/>
    </source>
</evidence>
<dbReference type="EC" id="1.3.1.94" evidence="5"/>
<protein>
    <recommendedName>
        <fullName evidence="5">Polyprenal reductase</fullName>
        <ecNumber evidence="5">1.3.1.94</ecNumber>
    </recommendedName>
</protein>
<dbReference type="GO" id="GO:0006488">
    <property type="term" value="P:dolichol-linked oligosaccharide biosynthetic process"/>
    <property type="evidence" value="ECO:0007669"/>
    <property type="project" value="UniProtKB-UniRule"/>
</dbReference>
<evidence type="ECO:0000256" key="2">
    <source>
        <dbReference type="ARBA" id="ARBA00022692"/>
    </source>
</evidence>
<reference evidence="7 8" key="1">
    <citation type="submission" date="2017-12" db="EMBL/GenBank/DDBJ databases">
        <title>Comparative genomics of Botrytis spp.</title>
        <authorList>
            <person name="Valero-Jimenez C.A."/>
            <person name="Tapia P."/>
            <person name="Veloso J."/>
            <person name="Silva-Moreno E."/>
            <person name="Staats M."/>
            <person name="Valdes J.H."/>
            <person name="Van Kan J.A.L."/>
        </authorList>
    </citation>
    <scope>NUCLEOTIDE SEQUENCE [LARGE SCALE GENOMIC DNA]</scope>
    <source>
        <strain evidence="7 8">MUCL11595</strain>
    </source>
</reference>
<keyword evidence="8" id="KW-1185">Reference proteome</keyword>
<gene>
    <name evidence="7" type="ORF">BCON_0175g00050</name>
</gene>
<keyword evidence="5" id="KW-0521">NADP</keyword>
<evidence type="ECO:0000256" key="5">
    <source>
        <dbReference type="RuleBase" id="RU367081"/>
    </source>
</evidence>
<evidence type="ECO:0000256" key="1">
    <source>
        <dbReference type="ARBA" id="ARBA00004127"/>
    </source>
</evidence>
<keyword evidence="5" id="KW-0560">Oxidoreductase</keyword>
<dbReference type="GO" id="GO:0016095">
    <property type="term" value="P:polyprenol catabolic process"/>
    <property type="evidence" value="ECO:0007669"/>
    <property type="project" value="UniProtKB-UniRule"/>
</dbReference>
<feature type="transmembrane region" description="Helical" evidence="5">
    <location>
        <begin position="146"/>
        <end position="165"/>
    </location>
</feature>
<comment type="caution">
    <text evidence="7">The sequence shown here is derived from an EMBL/GenBank/DDBJ whole genome shotgun (WGS) entry which is preliminary data.</text>
</comment>
<keyword evidence="3 5" id="KW-1133">Transmembrane helix</keyword>
<comment type="catalytic activity">
    <reaction evidence="5">
        <text>a di-trans,poly-cis-dolichal + NADP(+) = a di-trans,poly-cis-polyprenal + NADPH + H(+)</text>
        <dbReference type="Rhea" id="RHEA:80727"/>
        <dbReference type="Rhea" id="RHEA-COMP:19536"/>
        <dbReference type="Rhea" id="RHEA-COMP:19537"/>
        <dbReference type="ChEBI" id="CHEBI:15378"/>
        <dbReference type="ChEBI" id="CHEBI:57783"/>
        <dbReference type="ChEBI" id="CHEBI:58349"/>
        <dbReference type="ChEBI" id="CHEBI:231623"/>
        <dbReference type="ChEBI" id="CHEBI:231637"/>
        <dbReference type="EC" id="1.3.1.94"/>
    </reaction>
    <physiologicalReaction direction="right-to-left" evidence="5">
        <dbReference type="Rhea" id="RHEA:80729"/>
    </physiologicalReaction>
</comment>
<dbReference type="GO" id="GO:0102389">
    <property type="term" value="F:polyprenol reductase activity"/>
    <property type="evidence" value="ECO:0007669"/>
    <property type="project" value="UniProtKB-UniRule"/>
</dbReference>
<comment type="similarity">
    <text evidence="5">Belongs to the steroid 5-alpha reductase family. Polyprenal reductase subfamily.</text>
</comment>